<name>A0ACC2SFD7_9FUNG</name>
<protein>
    <submittedName>
        <fullName evidence="1">Uncharacterized protein</fullName>
    </submittedName>
</protein>
<keyword evidence="2" id="KW-1185">Reference proteome</keyword>
<accession>A0ACC2SFD7</accession>
<evidence type="ECO:0000313" key="2">
    <source>
        <dbReference type="Proteomes" id="UP001165960"/>
    </source>
</evidence>
<organism evidence="1 2">
    <name type="scientific">Entomophthora muscae</name>
    <dbReference type="NCBI Taxonomy" id="34485"/>
    <lineage>
        <taxon>Eukaryota</taxon>
        <taxon>Fungi</taxon>
        <taxon>Fungi incertae sedis</taxon>
        <taxon>Zoopagomycota</taxon>
        <taxon>Entomophthoromycotina</taxon>
        <taxon>Entomophthoromycetes</taxon>
        <taxon>Entomophthorales</taxon>
        <taxon>Entomophthoraceae</taxon>
        <taxon>Entomophthora</taxon>
    </lineage>
</organism>
<sequence>MECAEVASKKVQADSHNFSILPAGHADLHLGDVLFFNIGDTICGRNPTTFSQVVGAANGHTVLFSCHKVAEMFTNMALNALSSSQLLKDLQLPPCDFPAYKLITVCNTQVFRVKL</sequence>
<reference evidence="1" key="1">
    <citation type="submission" date="2022-04" db="EMBL/GenBank/DDBJ databases">
        <title>Genome of the entomopathogenic fungus Entomophthora muscae.</title>
        <authorList>
            <person name="Elya C."/>
            <person name="Lovett B.R."/>
            <person name="Lee E."/>
            <person name="Macias A.M."/>
            <person name="Hajek A.E."/>
            <person name="De Bivort B.L."/>
            <person name="Kasson M.T."/>
            <person name="De Fine Licht H.H."/>
            <person name="Stajich J.E."/>
        </authorList>
    </citation>
    <scope>NUCLEOTIDE SEQUENCE</scope>
    <source>
        <strain evidence="1">Berkeley</strain>
    </source>
</reference>
<comment type="caution">
    <text evidence="1">The sequence shown here is derived from an EMBL/GenBank/DDBJ whole genome shotgun (WGS) entry which is preliminary data.</text>
</comment>
<gene>
    <name evidence="1" type="ORF">DSO57_1025502</name>
</gene>
<dbReference type="EMBL" id="QTSX02005114">
    <property type="protein sequence ID" value="KAJ9060956.1"/>
    <property type="molecule type" value="Genomic_DNA"/>
</dbReference>
<dbReference type="Proteomes" id="UP001165960">
    <property type="component" value="Unassembled WGS sequence"/>
</dbReference>
<evidence type="ECO:0000313" key="1">
    <source>
        <dbReference type="EMBL" id="KAJ9060956.1"/>
    </source>
</evidence>
<proteinExistence type="predicted"/>